<name>A0A7J6QJ59_PEROL</name>
<dbReference type="EMBL" id="JABANO010033026">
    <property type="protein sequence ID" value="KAF4707600.1"/>
    <property type="molecule type" value="Genomic_DNA"/>
</dbReference>
<reference evidence="2 3" key="1">
    <citation type="submission" date="2020-04" db="EMBL/GenBank/DDBJ databases">
        <title>Perkinsus olseni comparative genomics.</title>
        <authorList>
            <person name="Bogema D.R."/>
        </authorList>
    </citation>
    <scope>NUCLEOTIDE SEQUENCE [LARGE SCALE GENOMIC DNA]</scope>
    <source>
        <strain evidence="2 3">ATCC PRA-207</strain>
    </source>
</reference>
<accession>A0A7J6QJ59</accession>
<keyword evidence="3" id="KW-1185">Reference proteome</keyword>
<dbReference type="InterPro" id="IPR019357">
    <property type="entry name" value="SCOC"/>
</dbReference>
<dbReference type="Pfam" id="PF10224">
    <property type="entry name" value="DUF2205"/>
    <property type="match status" value="1"/>
</dbReference>
<evidence type="ECO:0000313" key="3">
    <source>
        <dbReference type="Proteomes" id="UP000553632"/>
    </source>
</evidence>
<evidence type="ECO:0000313" key="2">
    <source>
        <dbReference type="EMBL" id="KAF4707600.1"/>
    </source>
</evidence>
<dbReference type="AlphaFoldDB" id="A0A7J6QJ59"/>
<feature type="compositionally biased region" description="Polar residues" evidence="1">
    <location>
        <begin position="69"/>
        <end position="81"/>
    </location>
</feature>
<organism evidence="2 3">
    <name type="scientific">Perkinsus olseni</name>
    <name type="common">Perkinsus atlanticus</name>
    <dbReference type="NCBI Taxonomy" id="32597"/>
    <lineage>
        <taxon>Eukaryota</taxon>
        <taxon>Sar</taxon>
        <taxon>Alveolata</taxon>
        <taxon>Perkinsozoa</taxon>
        <taxon>Perkinsea</taxon>
        <taxon>Perkinsida</taxon>
        <taxon>Perkinsidae</taxon>
        <taxon>Perkinsus</taxon>
    </lineage>
</organism>
<gene>
    <name evidence="2" type="ORF">FOZ63_020611</name>
</gene>
<dbReference type="Gene3D" id="1.20.5.170">
    <property type="match status" value="1"/>
</dbReference>
<dbReference type="Proteomes" id="UP000553632">
    <property type="component" value="Unassembled WGS sequence"/>
</dbReference>
<protein>
    <submittedName>
        <fullName evidence="2">Uncharacterized protein</fullName>
    </submittedName>
</protein>
<feature type="region of interest" description="Disordered" evidence="1">
    <location>
        <begin position="67"/>
        <end position="91"/>
    </location>
</feature>
<evidence type="ECO:0000256" key="1">
    <source>
        <dbReference type="SAM" id="MobiDB-lite"/>
    </source>
</evidence>
<proteinExistence type="predicted"/>
<comment type="caution">
    <text evidence="2">The sequence shown here is derived from an EMBL/GenBank/DDBJ whole genome shotgun (WGS) entry which is preliminary data.</text>
</comment>
<sequence>MSLDSRDRRALIEKAMELQKTLSEMTYRAEEVRLQNAALGEENDLLKEYIESFITRLGEGAHLGRASATLCSPPSTTTELTFSRPPRPRGN</sequence>